<dbReference type="Proteomes" id="UP000886501">
    <property type="component" value="Unassembled WGS sequence"/>
</dbReference>
<dbReference type="EMBL" id="MU118002">
    <property type="protein sequence ID" value="KAF9649141.1"/>
    <property type="molecule type" value="Genomic_DNA"/>
</dbReference>
<name>A0ACB6ZJ18_THEGA</name>
<proteinExistence type="predicted"/>
<accession>A0ACB6ZJ18</accession>
<organism evidence="1 2">
    <name type="scientific">Thelephora ganbajun</name>
    <name type="common">Ganba fungus</name>
    <dbReference type="NCBI Taxonomy" id="370292"/>
    <lineage>
        <taxon>Eukaryota</taxon>
        <taxon>Fungi</taxon>
        <taxon>Dikarya</taxon>
        <taxon>Basidiomycota</taxon>
        <taxon>Agaricomycotina</taxon>
        <taxon>Agaricomycetes</taxon>
        <taxon>Thelephorales</taxon>
        <taxon>Thelephoraceae</taxon>
        <taxon>Thelephora</taxon>
    </lineage>
</organism>
<gene>
    <name evidence="1" type="ORF">BDM02DRAFT_3186553</name>
</gene>
<evidence type="ECO:0000313" key="1">
    <source>
        <dbReference type="EMBL" id="KAF9649141.1"/>
    </source>
</evidence>
<reference evidence="1" key="2">
    <citation type="journal article" date="2020" name="Nat. Commun.">
        <title>Large-scale genome sequencing of mycorrhizal fungi provides insights into the early evolution of symbiotic traits.</title>
        <authorList>
            <person name="Miyauchi S."/>
            <person name="Kiss E."/>
            <person name="Kuo A."/>
            <person name="Drula E."/>
            <person name="Kohler A."/>
            <person name="Sanchez-Garcia M."/>
            <person name="Morin E."/>
            <person name="Andreopoulos B."/>
            <person name="Barry K.W."/>
            <person name="Bonito G."/>
            <person name="Buee M."/>
            <person name="Carver A."/>
            <person name="Chen C."/>
            <person name="Cichocki N."/>
            <person name="Clum A."/>
            <person name="Culley D."/>
            <person name="Crous P.W."/>
            <person name="Fauchery L."/>
            <person name="Girlanda M."/>
            <person name="Hayes R.D."/>
            <person name="Keri Z."/>
            <person name="LaButti K."/>
            <person name="Lipzen A."/>
            <person name="Lombard V."/>
            <person name="Magnuson J."/>
            <person name="Maillard F."/>
            <person name="Murat C."/>
            <person name="Nolan M."/>
            <person name="Ohm R.A."/>
            <person name="Pangilinan J."/>
            <person name="Pereira M.F."/>
            <person name="Perotto S."/>
            <person name="Peter M."/>
            <person name="Pfister S."/>
            <person name="Riley R."/>
            <person name="Sitrit Y."/>
            <person name="Stielow J.B."/>
            <person name="Szollosi G."/>
            <person name="Zifcakova L."/>
            <person name="Stursova M."/>
            <person name="Spatafora J.W."/>
            <person name="Tedersoo L."/>
            <person name="Vaario L.M."/>
            <person name="Yamada A."/>
            <person name="Yan M."/>
            <person name="Wang P."/>
            <person name="Xu J."/>
            <person name="Bruns T."/>
            <person name="Baldrian P."/>
            <person name="Vilgalys R."/>
            <person name="Dunand C."/>
            <person name="Henrissat B."/>
            <person name="Grigoriev I.V."/>
            <person name="Hibbett D."/>
            <person name="Nagy L.G."/>
            <person name="Martin F.M."/>
        </authorList>
    </citation>
    <scope>NUCLEOTIDE SEQUENCE</scope>
    <source>
        <strain evidence="1">P2</strain>
    </source>
</reference>
<evidence type="ECO:0000313" key="2">
    <source>
        <dbReference type="Proteomes" id="UP000886501"/>
    </source>
</evidence>
<keyword evidence="2" id="KW-1185">Reference proteome</keyword>
<protein>
    <submittedName>
        <fullName evidence="1">Uncharacterized protein</fullName>
    </submittedName>
</protein>
<sequence>MPALDVHHPKSFEPTLEHVNLMVDTFIANADPEDLRGIVRNLLASSPPSVSARLATIARGRLKHKLSGRGSPATSTSPLFLTSKDGSSRPADPFYDILRAARSMYGAGLGFMALRYLTPAMQQTIGLQWEEDDEMVDSLAVLDSDMTQAIQSGREELMRENGANVNEARAVVKELRLRLSEASASVKSWGGEFPFERTQASLEHWKL</sequence>
<comment type="caution">
    <text evidence="1">The sequence shown here is derived from an EMBL/GenBank/DDBJ whole genome shotgun (WGS) entry which is preliminary data.</text>
</comment>
<reference evidence="1" key="1">
    <citation type="submission" date="2019-10" db="EMBL/GenBank/DDBJ databases">
        <authorList>
            <consortium name="DOE Joint Genome Institute"/>
            <person name="Kuo A."/>
            <person name="Miyauchi S."/>
            <person name="Kiss E."/>
            <person name="Drula E."/>
            <person name="Kohler A."/>
            <person name="Sanchez-Garcia M."/>
            <person name="Andreopoulos B."/>
            <person name="Barry K.W."/>
            <person name="Bonito G."/>
            <person name="Buee M."/>
            <person name="Carver A."/>
            <person name="Chen C."/>
            <person name="Cichocki N."/>
            <person name="Clum A."/>
            <person name="Culley D."/>
            <person name="Crous P.W."/>
            <person name="Fauchery L."/>
            <person name="Girlanda M."/>
            <person name="Hayes R."/>
            <person name="Keri Z."/>
            <person name="Labutti K."/>
            <person name="Lipzen A."/>
            <person name="Lombard V."/>
            <person name="Magnuson J."/>
            <person name="Maillard F."/>
            <person name="Morin E."/>
            <person name="Murat C."/>
            <person name="Nolan M."/>
            <person name="Ohm R."/>
            <person name="Pangilinan J."/>
            <person name="Pereira M."/>
            <person name="Perotto S."/>
            <person name="Peter M."/>
            <person name="Riley R."/>
            <person name="Sitrit Y."/>
            <person name="Stielow B."/>
            <person name="Szollosi G."/>
            <person name="Zifcakova L."/>
            <person name="Stursova M."/>
            <person name="Spatafora J.W."/>
            <person name="Tedersoo L."/>
            <person name="Vaario L.-M."/>
            <person name="Yamada A."/>
            <person name="Yan M."/>
            <person name="Wang P."/>
            <person name="Xu J."/>
            <person name="Bruns T."/>
            <person name="Baldrian P."/>
            <person name="Vilgalys R."/>
            <person name="Henrissat B."/>
            <person name="Grigoriev I.V."/>
            <person name="Hibbett D."/>
            <person name="Nagy L.G."/>
            <person name="Martin F.M."/>
        </authorList>
    </citation>
    <scope>NUCLEOTIDE SEQUENCE</scope>
    <source>
        <strain evidence="1">P2</strain>
    </source>
</reference>